<feature type="transmembrane region" description="Helical" evidence="11">
    <location>
        <begin position="251"/>
        <end position="269"/>
    </location>
</feature>
<evidence type="ECO:0000256" key="8">
    <source>
        <dbReference type="ARBA" id="ARBA00022989"/>
    </source>
</evidence>
<dbReference type="PANTHER" id="PTHR32243">
    <property type="entry name" value="MALTOSE TRANSPORT SYSTEM PERMEASE-RELATED"/>
    <property type="match status" value="1"/>
</dbReference>
<dbReference type="Pfam" id="PF00528">
    <property type="entry name" value="BPD_transp_1"/>
    <property type="match status" value="1"/>
</dbReference>
<feature type="transmembrane region" description="Helical" evidence="11">
    <location>
        <begin position="15"/>
        <end position="37"/>
    </location>
</feature>
<feature type="transmembrane region" description="Helical" evidence="11">
    <location>
        <begin position="149"/>
        <end position="170"/>
    </location>
</feature>
<gene>
    <name evidence="13" type="ORF">RFN29_16025</name>
</gene>
<proteinExistence type="inferred from homology"/>
<evidence type="ECO:0000259" key="12">
    <source>
        <dbReference type="PROSITE" id="PS50928"/>
    </source>
</evidence>
<name>A0ABU4Z1G6_9HYPH</name>
<evidence type="ECO:0000256" key="4">
    <source>
        <dbReference type="ARBA" id="ARBA00022448"/>
    </source>
</evidence>
<dbReference type="CDD" id="cd06261">
    <property type="entry name" value="TM_PBP2"/>
    <property type="match status" value="1"/>
</dbReference>
<keyword evidence="6" id="KW-0762">Sugar transport</keyword>
<dbReference type="SUPFAM" id="SSF161098">
    <property type="entry name" value="MetI-like"/>
    <property type="match status" value="1"/>
</dbReference>
<comment type="function">
    <text evidence="1">Part of the ABC transporter complex MalEFGK involved in maltose/maltodextrin import. Probably responsible for the translocation of the substrate across the membrane.</text>
</comment>
<evidence type="ECO:0000256" key="1">
    <source>
        <dbReference type="ARBA" id="ARBA00002264"/>
    </source>
</evidence>
<reference evidence="13 14" key="1">
    <citation type="submission" date="2023-08" db="EMBL/GenBank/DDBJ databases">
        <title>Implementing the SeqCode for naming new Mesorhizobium species isolated from Vachellia karroo root nodules.</title>
        <authorList>
            <person name="Van Lill M."/>
        </authorList>
    </citation>
    <scope>NUCLEOTIDE SEQUENCE [LARGE SCALE GENOMIC DNA]</scope>
    <source>
        <strain evidence="13 14">VK22B</strain>
    </source>
</reference>
<evidence type="ECO:0000256" key="7">
    <source>
        <dbReference type="ARBA" id="ARBA00022692"/>
    </source>
</evidence>
<feature type="transmembrane region" description="Helical" evidence="11">
    <location>
        <begin position="124"/>
        <end position="143"/>
    </location>
</feature>
<sequence>MINILWLRAGPLSKLVVYVLLTLAAVITLLPFLWAFINSIKTSTATFEPGAFIPFLTFQPTLDSWRNVLSDPQAINAFVSSVVVSVGTTAFALVLGVPAAYALARFRFPIGSGDIALWFLSQRVLPPAVVLVPFYLLMVYLRLIDTWTGLIFCYSTFNLAFAVVIMRDIFRDVSTEIEDAAKVEGATPWQIFWKISLPLSLDGLVVTAVLVFAFTWNEALFASALTSQSATTFSALVLASRSTRGVDFNVAAVNTLIGIVPPVILYFFVQRYLARGLSFGAVKG</sequence>
<accession>A0ABU4Z1G6</accession>
<dbReference type="PROSITE" id="PS50928">
    <property type="entry name" value="ABC_TM1"/>
    <property type="match status" value="1"/>
</dbReference>
<feature type="domain" description="ABC transmembrane type-1" evidence="12">
    <location>
        <begin position="78"/>
        <end position="269"/>
    </location>
</feature>
<dbReference type="Gene3D" id="1.10.3720.10">
    <property type="entry name" value="MetI-like"/>
    <property type="match status" value="1"/>
</dbReference>
<dbReference type="Proteomes" id="UP001271249">
    <property type="component" value="Unassembled WGS sequence"/>
</dbReference>
<dbReference type="RefSeq" id="WP_292375152.1">
    <property type="nucleotide sequence ID" value="NZ_JAVIJA010000014.1"/>
</dbReference>
<keyword evidence="4 11" id="KW-0813">Transport</keyword>
<evidence type="ECO:0000256" key="9">
    <source>
        <dbReference type="ARBA" id="ARBA00023136"/>
    </source>
</evidence>
<evidence type="ECO:0000256" key="6">
    <source>
        <dbReference type="ARBA" id="ARBA00022597"/>
    </source>
</evidence>
<evidence type="ECO:0000256" key="5">
    <source>
        <dbReference type="ARBA" id="ARBA00022475"/>
    </source>
</evidence>
<dbReference type="PANTHER" id="PTHR32243:SF50">
    <property type="entry name" value="MALTOSE_MALTODEXTRIN TRANSPORT SYSTEM PERMEASE PROTEIN MALG"/>
    <property type="match status" value="1"/>
</dbReference>
<keyword evidence="7 11" id="KW-0812">Transmembrane</keyword>
<dbReference type="InterPro" id="IPR035906">
    <property type="entry name" value="MetI-like_sf"/>
</dbReference>
<protein>
    <recommendedName>
        <fullName evidence="10">Maltose/maltodextrin transport system permease protein MalG</fullName>
    </recommendedName>
</protein>
<keyword evidence="14" id="KW-1185">Reference proteome</keyword>
<dbReference type="InterPro" id="IPR000515">
    <property type="entry name" value="MetI-like"/>
</dbReference>
<organism evidence="13 14">
    <name type="scientific">Mesorhizobium captivum</name>
    <dbReference type="NCBI Taxonomy" id="3072319"/>
    <lineage>
        <taxon>Bacteria</taxon>
        <taxon>Pseudomonadati</taxon>
        <taxon>Pseudomonadota</taxon>
        <taxon>Alphaproteobacteria</taxon>
        <taxon>Hyphomicrobiales</taxon>
        <taxon>Phyllobacteriaceae</taxon>
        <taxon>Mesorhizobium</taxon>
    </lineage>
</organism>
<evidence type="ECO:0000256" key="11">
    <source>
        <dbReference type="RuleBase" id="RU363032"/>
    </source>
</evidence>
<evidence type="ECO:0000256" key="3">
    <source>
        <dbReference type="ARBA" id="ARBA00009047"/>
    </source>
</evidence>
<keyword evidence="8 11" id="KW-1133">Transmembrane helix</keyword>
<keyword evidence="5" id="KW-1003">Cell membrane</keyword>
<evidence type="ECO:0000256" key="2">
    <source>
        <dbReference type="ARBA" id="ARBA00004651"/>
    </source>
</evidence>
<evidence type="ECO:0000256" key="10">
    <source>
        <dbReference type="ARBA" id="ARBA00041109"/>
    </source>
</evidence>
<dbReference type="EMBL" id="JAVIJC010000015">
    <property type="protein sequence ID" value="MDX8493079.1"/>
    <property type="molecule type" value="Genomic_DNA"/>
</dbReference>
<comment type="caution">
    <text evidence="13">The sequence shown here is derived from an EMBL/GenBank/DDBJ whole genome shotgun (WGS) entry which is preliminary data.</text>
</comment>
<feature type="transmembrane region" description="Helical" evidence="11">
    <location>
        <begin position="74"/>
        <end position="103"/>
    </location>
</feature>
<evidence type="ECO:0000313" key="13">
    <source>
        <dbReference type="EMBL" id="MDX8493079.1"/>
    </source>
</evidence>
<evidence type="ECO:0000313" key="14">
    <source>
        <dbReference type="Proteomes" id="UP001271249"/>
    </source>
</evidence>
<comment type="subcellular location">
    <subcellularLocation>
        <location evidence="2 11">Cell membrane</location>
        <topology evidence="2 11">Multi-pass membrane protein</topology>
    </subcellularLocation>
</comment>
<keyword evidence="9 11" id="KW-0472">Membrane</keyword>
<comment type="similarity">
    <text evidence="3">Belongs to the binding-protein-dependent transport system permease family. MalFG subfamily.</text>
</comment>
<dbReference type="InterPro" id="IPR050901">
    <property type="entry name" value="BP-dep_ABC_trans_perm"/>
</dbReference>